<keyword evidence="4" id="KW-1185">Reference proteome</keyword>
<dbReference type="Proteomes" id="UP001501475">
    <property type="component" value="Unassembled WGS sequence"/>
</dbReference>
<dbReference type="Gene3D" id="3.90.1200.10">
    <property type="match status" value="1"/>
</dbReference>
<dbReference type="Pfam" id="PF01636">
    <property type="entry name" value="APH"/>
    <property type="match status" value="1"/>
</dbReference>
<reference evidence="3 4" key="1">
    <citation type="journal article" date="2019" name="Int. J. Syst. Evol. Microbiol.">
        <title>The Global Catalogue of Microorganisms (GCM) 10K type strain sequencing project: providing services to taxonomists for standard genome sequencing and annotation.</title>
        <authorList>
            <consortium name="The Broad Institute Genomics Platform"/>
            <consortium name="The Broad Institute Genome Sequencing Center for Infectious Disease"/>
            <person name="Wu L."/>
            <person name="Ma J."/>
        </authorList>
    </citation>
    <scope>NUCLEOTIDE SEQUENCE [LARGE SCALE GENOMIC DNA]</scope>
    <source>
        <strain evidence="3 4">JCM 15591</strain>
    </source>
</reference>
<dbReference type="SUPFAM" id="SSF56112">
    <property type="entry name" value="Protein kinase-like (PK-like)"/>
    <property type="match status" value="1"/>
</dbReference>
<feature type="domain" description="Aminoglycoside phosphotransferase" evidence="2">
    <location>
        <begin position="39"/>
        <end position="257"/>
    </location>
</feature>
<evidence type="ECO:0000313" key="3">
    <source>
        <dbReference type="EMBL" id="GAA1746557.1"/>
    </source>
</evidence>
<dbReference type="InterPro" id="IPR011009">
    <property type="entry name" value="Kinase-like_dom_sf"/>
</dbReference>
<accession>A0ABN2K1S4</accession>
<evidence type="ECO:0000259" key="2">
    <source>
        <dbReference type="Pfam" id="PF01636"/>
    </source>
</evidence>
<evidence type="ECO:0000256" key="1">
    <source>
        <dbReference type="SAM" id="MobiDB-lite"/>
    </source>
</evidence>
<dbReference type="EMBL" id="BAAAPN010000011">
    <property type="protein sequence ID" value="GAA1746557.1"/>
    <property type="molecule type" value="Genomic_DNA"/>
</dbReference>
<sequence length="352" mass="36397">MIPVTRTPAQLAALASAAVPGLNPVAAGPFPVDPGAAIDAALVEDTEGRSWIVRASASAAAAVELNAGAAVARIVAKRLPVSVPVPRGSIGTADGGRALVHTAIPGRGLKLAAIEPDFAIATALGQLIATIHDQDPALFEDAGLESYTPDEYRQRRLTDLDRAASTGRVPANLLTRWEAALENVALWQFASATLHGGLEGRHVLVTLDDEGEATIRGVVGWRRAKVADPADDFAAIVREVAPPAVVAIARAYARARATRPDRHLLTRATLVAELGYVTDLFDALAAGYPQVVEDATDRLRQLADAVHDTELMPSGPPAGPPAAAPSDVPVSPAQEGEPPAAKSAGIAPSPRP</sequence>
<feature type="compositionally biased region" description="Pro residues" evidence="1">
    <location>
        <begin position="314"/>
        <end position="323"/>
    </location>
</feature>
<gene>
    <name evidence="3" type="ORF">GCM10009810_03910</name>
</gene>
<feature type="compositionally biased region" description="Low complexity" evidence="1">
    <location>
        <begin position="324"/>
        <end position="333"/>
    </location>
</feature>
<proteinExistence type="predicted"/>
<organism evidence="3 4">
    <name type="scientific">Nostocoides vanveenii</name>
    <dbReference type="NCBI Taxonomy" id="330835"/>
    <lineage>
        <taxon>Bacteria</taxon>
        <taxon>Bacillati</taxon>
        <taxon>Actinomycetota</taxon>
        <taxon>Actinomycetes</taxon>
        <taxon>Micrococcales</taxon>
        <taxon>Intrasporangiaceae</taxon>
        <taxon>Nostocoides</taxon>
    </lineage>
</organism>
<comment type="caution">
    <text evidence="3">The sequence shown here is derived from an EMBL/GenBank/DDBJ whole genome shotgun (WGS) entry which is preliminary data.</text>
</comment>
<protein>
    <submittedName>
        <fullName evidence="3">Phosphotransferase</fullName>
    </submittedName>
</protein>
<dbReference type="InterPro" id="IPR002575">
    <property type="entry name" value="Aminoglycoside_PTrfase"/>
</dbReference>
<name>A0ABN2K1S4_9MICO</name>
<feature type="region of interest" description="Disordered" evidence="1">
    <location>
        <begin position="309"/>
        <end position="352"/>
    </location>
</feature>
<evidence type="ECO:0000313" key="4">
    <source>
        <dbReference type="Proteomes" id="UP001501475"/>
    </source>
</evidence>